<dbReference type="Proteomes" id="UP000579153">
    <property type="component" value="Unassembled WGS sequence"/>
</dbReference>
<evidence type="ECO:0000313" key="2">
    <source>
        <dbReference type="EMBL" id="MBB5784308.1"/>
    </source>
</evidence>
<name>A0A7W9GIB4_9ACTN</name>
<organism evidence="2 3">
    <name type="scientific">Nonomuraea jabiensis</name>
    <dbReference type="NCBI Taxonomy" id="882448"/>
    <lineage>
        <taxon>Bacteria</taxon>
        <taxon>Bacillati</taxon>
        <taxon>Actinomycetota</taxon>
        <taxon>Actinomycetes</taxon>
        <taxon>Streptosporangiales</taxon>
        <taxon>Streptosporangiaceae</taxon>
        <taxon>Nonomuraea</taxon>
    </lineage>
</organism>
<feature type="region of interest" description="Disordered" evidence="1">
    <location>
        <begin position="104"/>
        <end position="137"/>
    </location>
</feature>
<proteinExistence type="predicted"/>
<keyword evidence="3" id="KW-1185">Reference proteome</keyword>
<dbReference type="AlphaFoldDB" id="A0A7W9GIB4"/>
<sequence>MGEDGFFLLEKIEDAKAPAWLPLICALAALRRCGDEQYLRDERGVHAREGAELPPGAQRTASPHDLQARYGVKRGQGWVGYTLHVTETCEADAPRLITDVATGTAADGDDGAALPGIHQRLERRGNPCRSPCRGNGP</sequence>
<reference evidence="2 3" key="1">
    <citation type="submission" date="2020-08" db="EMBL/GenBank/DDBJ databases">
        <title>Sequencing the genomes of 1000 actinobacteria strains.</title>
        <authorList>
            <person name="Klenk H.-P."/>
        </authorList>
    </citation>
    <scope>NUCLEOTIDE SEQUENCE [LARGE SCALE GENOMIC DNA]</scope>
    <source>
        <strain evidence="2 3">DSM 45507</strain>
    </source>
</reference>
<evidence type="ECO:0000313" key="3">
    <source>
        <dbReference type="Proteomes" id="UP000579153"/>
    </source>
</evidence>
<comment type="caution">
    <text evidence="2">The sequence shown here is derived from an EMBL/GenBank/DDBJ whole genome shotgun (WGS) entry which is preliminary data.</text>
</comment>
<gene>
    <name evidence="2" type="ORF">HD596_011064</name>
</gene>
<accession>A0A7W9GIB4</accession>
<evidence type="ECO:0000256" key="1">
    <source>
        <dbReference type="SAM" id="MobiDB-lite"/>
    </source>
</evidence>
<dbReference type="EMBL" id="JACHMB010000001">
    <property type="protein sequence ID" value="MBB5784308.1"/>
    <property type="molecule type" value="Genomic_DNA"/>
</dbReference>
<protein>
    <submittedName>
        <fullName evidence="2">Uncharacterized protein</fullName>
    </submittedName>
</protein>